<proteinExistence type="predicted"/>
<evidence type="ECO:0008006" key="3">
    <source>
        <dbReference type="Google" id="ProtNLM"/>
    </source>
</evidence>
<organism evidence="1 2">
    <name type="scientific">Fusarium gaditjirri</name>
    <dbReference type="NCBI Taxonomy" id="282569"/>
    <lineage>
        <taxon>Eukaryota</taxon>
        <taxon>Fungi</taxon>
        <taxon>Dikarya</taxon>
        <taxon>Ascomycota</taxon>
        <taxon>Pezizomycotina</taxon>
        <taxon>Sordariomycetes</taxon>
        <taxon>Hypocreomycetidae</taxon>
        <taxon>Hypocreales</taxon>
        <taxon>Nectriaceae</taxon>
        <taxon>Fusarium</taxon>
        <taxon>Fusarium nisikadoi species complex</taxon>
    </lineage>
</organism>
<dbReference type="PANTHER" id="PTHR34365:SF7">
    <property type="entry name" value="GLYCINE-RICH DOMAIN-CONTAINING PROTEIN 1"/>
    <property type="match status" value="1"/>
</dbReference>
<comment type="caution">
    <text evidence="1">The sequence shown here is derived from an EMBL/GenBank/DDBJ whole genome shotgun (WGS) entry which is preliminary data.</text>
</comment>
<accession>A0A8H4WS24</accession>
<reference evidence="1" key="1">
    <citation type="journal article" date="2020" name="BMC Genomics">
        <title>Correction to: Identification and distribution of gene clusters required for synthesis of sphingolipid metabolism inhibitors in diverse species of the filamentous fungus Fusarium.</title>
        <authorList>
            <person name="Kim H.S."/>
            <person name="Lohmar J.M."/>
            <person name="Busman M."/>
            <person name="Brown D.W."/>
            <person name="Naumann T.A."/>
            <person name="Divon H.H."/>
            <person name="Lysoe E."/>
            <person name="Uhlig S."/>
            <person name="Proctor R.H."/>
        </authorList>
    </citation>
    <scope>NUCLEOTIDE SEQUENCE</scope>
    <source>
        <strain evidence="1">NRRL 45417</strain>
    </source>
</reference>
<dbReference type="Proteomes" id="UP000604273">
    <property type="component" value="Unassembled WGS sequence"/>
</dbReference>
<evidence type="ECO:0000313" key="1">
    <source>
        <dbReference type="EMBL" id="KAF4947764.1"/>
    </source>
</evidence>
<dbReference type="AlphaFoldDB" id="A0A8H4WS24"/>
<name>A0A8H4WS24_9HYPO</name>
<dbReference type="EMBL" id="JABFAI010000278">
    <property type="protein sequence ID" value="KAF4947764.1"/>
    <property type="molecule type" value="Genomic_DNA"/>
</dbReference>
<sequence>MVSGTSRPKNPNGLPYDIAVKAEDFPIIPDPGIFKFPTTTNVNNKPSRRQMAPDLALPTLSECAAHLEFLETLFILRQNILVSKELDDVMQTKPVRETKTGAQGDKKTLKDEKLWERRQAKWPRFVELATVRFLAWRKHFNTFPQREITKDTLPPLDILMVWHSFLLNPRLFFNTCSDEPLFSVKFPWKHIHHAIDNTEWAFALSPAAAANYEKSSGFAPSLFNDILSWKVSFLTLVSMSHTALGDVGYKPAIYESPCKEYSQLFRQYDSELAKQLRDAVIRQVSFIDKMNSFMWIRSPPLALEGHLRRALARYQNFCTLLKMSKNTIVPTLDIDLVWHTHQCTAKYYGQAMKVLTGKFVNHDDTIEKPQLGDGFGETRRLYRVYFGQEYRACGCWDCQALLTELERAMEDGQDVDMDKIIAKVKEDVFYYRAVEWSRRHKTNLPKRPVPKSL</sequence>
<dbReference type="OrthoDB" id="2684236at2759"/>
<dbReference type="InterPro" id="IPR009836">
    <property type="entry name" value="GRDP-like"/>
</dbReference>
<evidence type="ECO:0000313" key="2">
    <source>
        <dbReference type="Proteomes" id="UP000604273"/>
    </source>
</evidence>
<reference evidence="1" key="2">
    <citation type="submission" date="2020-05" db="EMBL/GenBank/DDBJ databases">
        <authorList>
            <person name="Kim H.-S."/>
            <person name="Proctor R.H."/>
            <person name="Brown D.W."/>
        </authorList>
    </citation>
    <scope>NUCLEOTIDE SEQUENCE</scope>
    <source>
        <strain evidence="1">NRRL 45417</strain>
    </source>
</reference>
<dbReference type="PANTHER" id="PTHR34365">
    <property type="entry name" value="ENOLASE (DUF1399)"/>
    <property type="match status" value="1"/>
</dbReference>
<dbReference type="Pfam" id="PF07173">
    <property type="entry name" value="GRDP-like"/>
    <property type="match status" value="1"/>
</dbReference>
<protein>
    <recommendedName>
        <fullName evidence="3">Glycine-rich domain-containing protein 1</fullName>
    </recommendedName>
</protein>
<gene>
    <name evidence="1" type="ORF">FGADI_10158</name>
</gene>
<keyword evidence="2" id="KW-1185">Reference proteome</keyword>